<dbReference type="Proteomes" id="UP000675881">
    <property type="component" value="Chromosome 2"/>
</dbReference>
<protein>
    <submittedName>
        <fullName evidence="1">(salmon louse) hypothetical protein</fullName>
    </submittedName>
</protein>
<keyword evidence="2" id="KW-1185">Reference proteome</keyword>
<dbReference type="EMBL" id="HG994581">
    <property type="protein sequence ID" value="CAF2874100.1"/>
    <property type="molecule type" value="Genomic_DNA"/>
</dbReference>
<dbReference type="AlphaFoldDB" id="A0A7R8H5U9"/>
<gene>
    <name evidence="1" type="ORF">LSAA_6148</name>
</gene>
<name>A0A7R8H5U9_LEPSM</name>
<reference evidence="1" key="1">
    <citation type="submission" date="2021-02" db="EMBL/GenBank/DDBJ databases">
        <authorList>
            <person name="Bekaert M."/>
        </authorList>
    </citation>
    <scope>NUCLEOTIDE SEQUENCE</scope>
    <source>
        <strain evidence="1">IoA-00</strain>
    </source>
</reference>
<accession>A0A7R8H5U9</accession>
<evidence type="ECO:0000313" key="1">
    <source>
        <dbReference type="EMBL" id="CAF2874100.1"/>
    </source>
</evidence>
<evidence type="ECO:0000313" key="2">
    <source>
        <dbReference type="Proteomes" id="UP000675881"/>
    </source>
</evidence>
<organism evidence="1 2">
    <name type="scientific">Lepeophtheirus salmonis</name>
    <name type="common">Salmon louse</name>
    <name type="synonym">Caligus salmonis</name>
    <dbReference type="NCBI Taxonomy" id="72036"/>
    <lineage>
        <taxon>Eukaryota</taxon>
        <taxon>Metazoa</taxon>
        <taxon>Ecdysozoa</taxon>
        <taxon>Arthropoda</taxon>
        <taxon>Crustacea</taxon>
        <taxon>Multicrustacea</taxon>
        <taxon>Hexanauplia</taxon>
        <taxon>Copepoda</taxon>
        <taxon>Siphonostomatoida</taxon>
        <taxon>Caligidae</taxon>
        <taxon>Lepeophtheirus</taxon>
    </lineage>
</organism>
<proteinExistence type="predicted"/>
<sequence length="132" mass="15357">MKDEVLNIEGRKRAIIIHEFLKKKQRVGNNAYSSSLNEDFSLTEHRVQKEGAPRLRQRCLVRSRSTSRRKELWVNSNQFNEEAPTLHSSLLPSLGSLWISFLICPLLLSKVFQCDLKASRIAFEYFKAQSLY</sequence>